<sequence length="383" mass="44416">MRKEFIKPSKEFKNAVDRAIKGTDPYLKLKNVFAIFGNFIAQRVILGHKLFNYAEIDYAKIDKIKEDKIEWTTIDNFRKISKSLEVMTVHINKNDGFLTPKGQMIGRDKFDSWIESCYKNHANLQAVGYGDLVAIYEIFEEPICSRIKSILKTHEHKYSLLKTLGSIEDDMFRTHHSLLKNTYPKYLKLSDIKQEILMTDSVQVDSSVIYYRIRFKNKLKSNDYQLYGSITSIFGEQINEKVIKFKATNVFGFTVIIKTIGKNQNFIILRAGSQEITLNQEDNCVISLPMLPKLPINSVFAHTFKYPSSNSDLSLLAHIKFYDITIGQFIFEEDLNRTIRMIKKEPSAKTHVLRELQEEQDTDQDDDKADLAKKHGELLEETK</sequence>
<feature type="compositionally biased region" description="Acidic residues" evidence="1">
    <location>
        <begin position="358"/>
        <end position="368"/>
    </location>
</feature>
<evidence type="ECO:0000313" key="2">
    <source>
        <dbReference type="EMBL" id="CAG8599078.1"/>
    </source>
</evidence>
<keyword evidence="3" id="KW-1185">Reference proteome</keyword>
<dbReference type="EMBL" id="CAJVPY010003702">
    <property type="protein sequence ID" value="CAG8599078.1"/>
    <property type="molecule type" value="Genomic_DNA"/>
</dbReference>
<dbReference type="OrthoDB" id="2422390at2759"/>
<comment type="caution">
    <text evidence="2">The sequence shown here is derived from an EMBL/GenBank/DDBJ whole genome shotgun (WGS) entry which is preliminary data.</text>
</comment>
<dbReference type="AlphaFoldDB" id="A0A9N9GDP9"/>
<proteinExistence type="predicted"/>
<feature type="region of interest" description="Disordered" evidence="1">
    <location>
        <begin position="350"/>
        <end position="383"/>
    </location>
</feature>
<evidence type="ECO:0000313" key="3">
    <source>
        <dbReference type="Proteomes" id="UP000789405"/>
    </source>
</evidence>
<feature type="compositionally biased region" description="Basic and acidic residues" evidence="1">
    <location>
        <begin position="369"/>
        <end position="383"/>
    </location>
</feature>
<reference evidence="2" key="1">
    <citation type="submission" date="2021-06" db="EMBL/GenBank/DDBJ databases">
        <authorList>
            <person name="Kallberg Y."/>
            <person name="Tangrot J."/>
            <person name="Rosling A."/>
        </authorList>
    </citation>
    <scope>NUCLEOTIDE SEQUENCE</scope>
    <source>
        <strain evidence="2">MA453B</strain>
    </source>
</reference>
<gene>
    <name evidence="2" type="ORF">DERYTH_LOCUS7550</name>
</gene>
<name>A0A9N9GDP9_9GLOM</name>
<dbReference type="Proteomes" id="UP000789405">
    <property type="component" value="Unassembled WGS sequence"/>
</dbReference>
<organism evidence="2 3">
    <name type="scientific">Dentiscutata erythropus</name>
    <dbReference type="NCBI Taxonomy" id="1348616"/>
    <lineage>
        <taxon>Eukaryota</taxon>
        <taxon>Fungi</taxon>
        <taxon>Fungi incertae sedis</taxon>
        <taxon>Mucoromycota</taxon>
        <taxon>Glomeromycotina</taxon>
        <taxon>Glomeromycetes</taxon>
        <taxon>Diversisporales</taxon>
        <taxon>Gigasporaceae</taxon>
        <taxon>Dentiscutata</taxon>
    </lineage>
</organism>
<protein>
    <submittedName>
        <fullName evidence="2">6238_t:CDS:1</fullName>
    </submittedName>
</protein>
<accession>A0A9N9GDP9</accession>
<evidence type="ECO:0000256" key="1">
    <source>
        <dbReference type="SAM" id="MobiDB-lite"/>
    </source>
</evidence>